<comment type="similarity">
    <text evidence="2">Belongs to the GtrA family.</text>
</comment>
<evidence type="ECO:0000256" key="4">
    <source>
        <dbReference type="ARBA" id="ARBA00022989"/>
    </source>
</evidence>
<keyword evidence="4 6" id="KW-1133">Transmembrane helix</keyword>
<evidence type="ECO:0000256" key="1">
    <source>
        <dbReference type="ARBA" id="ARBA00004141"/>
    </source>
</evidence>
<dbReference type="RefSeq" id="WP_155142702.1">
    <property type="nucleotide sequence ID" value="NZ_BMGZ01000004.1"/>
</dbReference>
<evidence type="ECO:0000313" key="10">
    <source>
        <dbReference type="Proteomes" id="UP000621856"/>
    </source>
</evidence>
<evidence type="ECO:0000256" key="6">
    <source>
        <dbReference type="SAM" id="Phobius"/>
    </source>
</evidence>
<dbReference type="Pfam" id="PF04138">
    <property type="entry name" value="GtrA_DPMS_TM"/>
    <property type="match status" value="1"/>
</dbReference>
<name>A0A8J3AB13_9PROT</name>
<evidence type="ECO:0000313" key="11">
    <source>
        <dbReference type="Proteomes" id="UP000818603"/>
    </source>
</evidence>
<organism evidence="8 10">
    <name type="scientific">Aquisalinus luteolus</name>
    <dbReference type="NCBI Taxonomy" id="1566827"/>
    <lineage>
        <taxon>Bacteria</taxon>
        <taxon>Pseudomonadati</taxon>
        <taxon>Pseudomonadota</taxon>
        <taxon>Alphaproteobacteria</taxon>
        <taxon>Parvularculales</taxon>
        <taxon>Parvularculaceae</taxon>
        <taxon>Aquisalinus</taxon>
    </lineage>
</organism>
<keyword evidence="5 6" id="KW-0472">Membrane</keyword>
<feature type="transmembrane region" description="Helical" evidence="6">
    <location>
        <begin position="99"/>
        <end position="117"/>
    </location>
</feature>
<reference evidence="8" key="1">
    <citation type="journal article" date="2014" name="Int. J. Syst. Evol. Microbiol.">
        <title>Complete genome sequence of Corynebacterium casei LMG S-19264T (=DSM 44701T), isolated from a smear-ripened cheese.</title>
        <authorList>
            <consortium name="US DOE Joint Genome Institute (JGI-PGF)"/>
            <person name="Walter F."/>
            <person name="Albersmeier A."/>
            <person name="Kalinowski J."/>
            <person name="Ruckert C."/>
        </authorList>
    </citation>
    <scope>NUCLEOTIDE SEQUENCE</scope>
    <source>
        <strain evidence="8">CGMCC 1.14984</strain>
    </source>
</reference>
<evidence type="ECO:0000256" key="5">
    <source>
        <dbReference type="ARBA" id="ARBA00023136"/>
    </source>
</evidence>
<dbReference type="AlphaFoldDB" id="A0A8J3AB13"/>
<evidence type="ECO:0000313" key="8">
    <source>
        <dbReference type="EMBL" id="GGI01637.1"/>
    </source>
</evidence>
<keyword evidence="11" id="KW-1185">Reference proteome</keyword>
<evidence type="ECO:0000256" key="3">
    <source>
        <dbReference type="ARBA" id="ARBA00022692"/>
    </source>
</evidence>
<feature type="domain" description="GtrA/DPMS transmembrane" evidence="7">
    <location>
        <begin position="7"/>
        <end position="124"/>
    </location>
</feature>
<proteinExistence type="inferred from homology"/>
<evidence type="ECO:0000256" key="2">
    <source>
        <dbReference type="ARBA" id="ARBA00009399"/>
    </source>
</evidence>
<evidence type="ECO:0000259" key="7">
    <source>
        <dbReference type="Pfam" id="PF04138"/>
    </source>
</evidence>
<dbReference type="Proteomes" id="UP000621856">
    <property type="component" value="Unassembled WGS sequence"/>
</dbReference>
<keyword evidence="3 6" id="KW-0812">Transmembrane</keyword>
<dbReference type="GO" id="GO:0000271">
    <property type="term" value="P:polysaccharide biosynthetic process"/>
    <property type="evidence" value="ECO:0007669"/>
    <property type="project" value="InterPro"/>
</dbReference>
<comment type="subcellular location">
    <subcellularLocation>
        <location evidence="1">Membrane</location>
        <topology evidence="1">Multi-pass membrane protein</topology>
    </subcellularLocation>
</comment>
<dbReference type="EMBL" id="VCJR02000006">
    <property type="protein sequence ID" value="NHK29538.1"/>
    <property type="molecule type" value="Genomic_DNA"/>
</dbReference>
<evidence type="ECO:0000313" key="9">
    <source>
        <dbReference type="EMBL" id="NHK29538.1"/>
    </source>
</evidence>
<dbReference type="EMBL" id="BMGZ01000004">
    <property type="protein sequence ID" value="GGI01637.1"/>
    <property type="molecule type" value="Genomic_DNA"/>
</dbReference>
<gene>
    <name evidence="9" type="ORF">FF098_016645</name>
    <name evidence="8" type="ORF">GCM10011355_32760</name>
</gene>
<dbReference type="InterPro" id="IPR051401">
    <property type="entry name" value="GtrA_CellWall_Glycosyl"/>
</dbReference>
<reference evidence="9 11" key="2">
    <citation type="submission" date="2020-02" db="EMBL/GenBank/DDBJ databases">
        <title>Genome sequence of Parvularcula flava strain NH6-79.</title>
        <authorList>
            <person name="Abdul Karim M.H."/>
            <person name="Lam M.Q."/>
            <person name="Chen S.J."/>
            <person name="Yahya A."/>
            <person name="Shahir S."/>
            <person name="Shamsir M.S."/>
            <person name="Chong C.S."/>
        </authorList>
    </citation>
    <scope>NUCLEOTIDE SEQUENCE [LARGE SCALE GENOMIC DNA]</scope>
    <source>
        <strain evidence="9 11">NH6-79</strain>
    </source>
</reference>
<dbReference type="Proteomes" id="UP000818603">
    <property type="component" value="Unassembled WGS sequence"/>
</dbReference>
<accession>A0A8J3AB13</accession>
<dbReference type="PANTHER" id="PTHR38459:SF1">
    <property type="entry name" value="PROPHAGE BACTOPRENOL-LINKED GLUCOSE TRANSLOCASE HOMOLOG"/>
    <property type="match status" value="1"/>
</dbReference>
<reference evidence="8" key="3">
    <citation type="submission" date="2020-09" db="EMBL/GenBank/DDBJ databases">
        <authorList>
            <person name="Sun Q."/>
            <person name="Zhou Y."/>
        </authorList>
    </citation>
    <scope>NUCLEOTIDE SEQUENCE</scope>
    <source>
        <strain evidence="8">CGMCC 1.14984</strain>
    </source>
</reference>
<comment type="caution">
    <text evidence="8">The sequence shown here is derived from an EMBL/GenBank/DDBJ whole genome shotgun (WGS) entry which is preliminary data.</text>
</comment>
<feature type="transmembrane region" description="Helical" evidence="6">
    <location>
        <begin position="34"/>
        <end position="51"/>
    </location>
</feature>
<protein>
    <submittedName>
        <fullName evidence="9">GtrA family protein</fullName>
    </submittedName>
    <submittedName>
        <fullName evidence="8">Sugar translocase</fullName>
    </submittedName>
</protein>
<sequence>MTHRFIRFALVGTAGFLVDASVLSAVTWLGAGPYVGRLISFAVAVTVTWYLNRVFTFGDHDPLWLRQWARFVSVNAVGGLINYGVYALLVAFIPFFATHLVAAVAMGSIAGLAWNFIGSSKVVFRGQPR</sequence>
<dbReference type="PANTHER" id="PTHR38459">
    <property type="entry name" value="PROPHAGE BACTOPRENOL-LINKED GLUCOSE TRANSLOCASE HOMOLOG"/>
    <property type="match status" value="1"/>
</dbReference>
<feature type="transmembrane region" description="Helical" evidence="6">
    <location>
        <begin position="72"/>
        <end position="93"/>
    </location>
</feature>
<dbReference type="InterPro" id="IPR007267">
    <property type="entry name" value="GtrA_DPMS_TM"/>
</dbReference>
<dbReference type="GO" id="GO:0005886">
    <property type="term" value="C:plasma membrane"/>
    <property type="evidence" value="ECO:0007669"/>
    <property type="project" value="TreeGrafter"/>
</dbReference>